<keyword evidence="8" id="KW-1185">Reference proteome</keyword>
<organism evidence="7 8">
    <name type="scientific">Campylobacter blaseri</name>
    <dbReference type="NCBI Taxonomy" id="2042961"/>
    <lineage>
        <taxon>Bacteria</taxon>
        <taxon>Pseudomonadati</taxon>
        <taxon>Campylobacterota</taxon>
        <taxon>Epsilonproteobacteria</taxon>
        <taxon>Campylobacterales</taxon>
        <taxon>Campylobacteraceae</taxon>
        <taxon>Campylobacter</taxon>
    </lineage>
</organism>
<sequence>MNDIFFELTIKSNNALELFKDFVFEFGITAIEEKQDSFIVRDSENLDGILYAINEYKKRLEAILGLEIDLKTELIDKKNIDWIKSYQKAVKPIEIDSVYIHPSWESSKEGLINIVIDPALAFGSGHHESTNMCLKLIQNYKNGYNTALDVGCGSGILSICLSKFGFKVDACDTDEQAILATKENAEKNKTSLNRVWTGSIADNDEQYDLVVANIIADVIIMLQKDLIRSVKNEGTLILSGVLEKYLERIKENFKELSLIKIEKKNEWLSFVFKKI</sequence>
<keyword evidence="7" id="KW-0689">Ribosomal protein</keyword>
<dbReference type="PIRSF" id="PIRSF000401">
    <property type="entry name" value="RPL11_MTase"/>
    <property type="match status" value="1"/>
</dbReference>
<protein>
    <recommendedName>
        <fullName evidence="6">Ribosomal protein L11 methyltransferase</fullName>
        <shortName evidence="6">L11 Mtase</shortName>
        <ecNumber evidence="6">2.1.1.-</ecNumber>
    </recommendedName>
</protein>
<keyword evidence="7" id="KW-0687">Ribonucleoprotein</keyword>
<comment type="catalytic activity">
    <reaction evidence="6">
        <text>L-lysyl-[protein] + 3 S-adenosyl-L-methionine = N(6),N(6),N(6)-trimethyl-L-lysyl-[protein] + 3 S-adenosyl-L-homocysteine + 3 H(+)</text>
        <dbReference type="Rhea" id="RHEA:54192"/>
        <dbReference type="Rhea" id="RHEA-COMP:9752"/>
        <dbReference type="Rhea" id="RHEA-COMP:13826"/>
        <dbReference type="ChEBI" id="CHEBI:15378"/>
        <dbReference type="ChEBI" id="CHEBI:29969"/>
        <dbReference type="ChEBI" id="CHEBI:57856"/>
        <dbReference type="ChEBI" id="CHEBI:59789"/>
        <dbReference type="ChEBI" id="CHEBI:61961"/>
    </reaction>
</comment>
<dbReference type="NCBIfam" id="TIGR00406">
    <property type="entry name" value="prmA"/>
    <property type="match status" value="1"/>
</dbReference>
<dbReference type="RefSeq" id="WP_106871124.1">
    <property type="nucleotide sequence ID" value="NZ_CP053841.1"/>
</dbReference>
<feature type="binding site" evidence="6">
    <location>
        <position position="151"/>
    </location>
    <ligand>
        <name>S-adenosyl-L-methionine</name>
        <dbReference type="ChEBI" id="CHEBI:59789"/>
    </ligand>
</feature>
<evidence type="ECO:0000256" key="4">
    <source>
        <dbReference type="ARBA" id="ARBA00022679"/>
    </source>
</evidence>
<proteinExistence type="inferred from homology"/>
<dbReference type="PANTHER" id="PTHR43648:SF1">
    <property type="entry name" value="ELECTRON TRANSFER FLAVOPROTEIN BETA SUBUNIT LYSINE METHYLTRANSFERASE"/>
    <property type="match status" value="1"/>
</dbReference>
<evidence type="ECO:0000313" key="7">
    <source>
        <dbReference type="EMBL" id="PSM52334.1"/>
    </source>
</evidence>
<gene>
    <name evidence="6" type="primary">prmA</name>
    <name evidence="7" type="ORF">CQ405_04580</name>
</gene>
<dbReference type="EMBL" id="PDHH01000003">
    <property type="protein sequence ID" value="PSM52334.1"/>
    <property type="molecule type" value="Genomic_DNA"/>
</dbReference>
<name>A0A2P8R1G5_9BACT</name>
<dbReference type="Pfam" id="PF06325">
    <property type="entry name" value="PrmA"/>
    <property type="match status" value="1"/>
</dbReference>
<comment type="similarity">
    <text evidence="1 6">Belongs to the methyltransferase superfamily. PrmA family.</text>
</comment>
<dbReference type="Gene3D" id="3.40.50.150">
    <property type="entry name" value="Vaccinia Virus protein VP39"/>
    <property type="match status" value="1"/>
</dbReference>
<dbReference type="SUPFAM" id="SSF53335">
    <property type="entry name" value="S-adenosyl-L-methionine-dependent methyltransferases"/>
    <property type="match status" value="1"/>
</dbReference>
<feature type="binding site" evidence="6">
    <location>
        <position position="213"/>
    </location>
    <ligand>
        <name>S-adenosyl-L-methionine</name>
        <dbReference type="ChEBI" id="CHEBI:59789"/>
    </ligand>
</feature>
<dbReference type="GO" id="GO:0005737">
    <property type="term" value="C:cytoplasm"/>
    <property type="evidence" value="ECO:0007669"/>
    <property type="project" value="UniProtKB-SubCell"/>
</dbReference>
<dbReference type="AlphaFoldDB" id="A0A2P8R1G5"/>
<dbReference type="InterPro" id="IPR050078">
    <property type="entry name" value="Ribosomal_L11_MeTrfase_PrmA"/>
</dbReference>
<dbReference type="InterPro" id="IPR029063">
    <property type="entry name" value="SAM-dependent_MTases_sf"/>
</dbReference>
<dbReference type="GO" id="GO:0016279">
    <property type="term" value="F:protein-lysine N-methyltransferase activity"/>
    <property type="evidence" value="ECO:0007669"/>
    <property type="project" value="RHEA"/>
</dbReference>
<dbReference type="NCBIfam" id="NF001786">
    <property type="entry name" value="PRK00517.2-4"/>
    <property type="match status" value="1"/>
</dbReference>
<dbReference type="InterPro" id="IPR004498">
    <property type="entry name" value="Ribosomal_PrmA_MeTrfase"/>
</dbReference>
<evidence type="ECO:0000256" key="5">
    <source>
        <dbReference type="ARBA" id="ARBA00022691"/>
    </source>
</evidence>
<feature type="binding site" evidence="6">
    <location>
        <position position="130"/>
    </location>
    <ligand>
        <name>S-adenosyl-L-methionine</name>
        <dbReference type="ChEBI" id="CHEBI:59789"/>
    </ligand>
</feature>
<comment type="function">
    <text evidence="6">Methylates ribosomal protein L11.</text>
</comment>
<reference evidence="8" key="1">
    <citation type="submission" date="2017-10" db="EMBL/GenBank/DDBJ databases">
        <title>Campylobacter species from seals.</title>
        <authorList>
            <person name="Gilbert M.J."/>
            <person name="Zomer A.L."/>
            <person name="Timmerman A.J."/>
            <person name="Duim B."/>
            <person name="Wagenaar J.A."/>
        </authorList>
    </citation>
    <scope>NUCLEOTIDE SEQUENCE [LARGE SCALE GENOMIC DNA]</scope>
    <source>
        <strain evidence="8">17S00004-5</strain>
    </source>
</reference>
<dbReference type="Proteomes" id="UP000240535">
    <property type="component" value="Unassembled WGS sequence"/>
</dbReference>
<evidence type="ECO:0000313" key="8">
    <source>
        <dbReference type="Proteomes" id="UP000240535"/>
    </source>
</evidence>
<dbReference type="EC" id="2.1.1.-" evidence="6"/>
<evidence type="ECO:0000256" key="1">
    <source>
        <dbReference type="ARBA" id="ARBA00009741"/>
    </source>
</evidence>
<evidence type="ECO:0000256" key="2">
    <source>
        <dbReference type="ARBA" id="ARBA00022490"/>
    </source>
</evidence>
<keyword evidence="3 6" id="KW-0489">Methyltransferase</keyword>
<dbReference type="HAMAP" id="MF_00735">
    <property type="entry name" value="Methyltr_PrmA"/>
    <property type="match status" value="1"/>
</dbReference>
<accession>A0A2P8R1G5</accession>
<comment type="subcellular location">
    <subcellularLocation>
        <location evidence="6">Cytoplasm</location>
    </subcellularLocation>
</comment>
<dbReference type="GO" id="GO:0032259">
    <property type="term" value="P:methylation"/>
    <property type="evidence" value="ECO:0007669"/>
    <property type="project" value="UniProtKB-KW"/>
</dbReference>
<feature type="binding site" evidence="6">
    <location>
        <position position="172"/>
    </location>
    <ligand>
        <name>S-adenosyl-L-methionine</name>
        <dbReference type="ChEBI" id="CHEBI:59789"/>
    </ligand>
</feature>
<comment type="caution">
    <text evidence="7">The sequence shown here is derived from an EMBL/GenBank/DDBJ whole genome shotgun (WGS) entry which is preliminary data.</text>
</comment>
<keyword evidence="2 6" id="KW-0963">Cytoplasm</keyword>
<evidence type="ECO:0000256" key="3">
    <source>
        <dbReference type="ARBA" id="ARBA00022603"/>
    </source>
</evidence>
<dbReference type="PANTHER" id="PTHR43648">
    <property type="entry name" value="ELECTRON TRANSFER FLAVOPROTEIN BETA SUBUNIT LYSINE METHYLTRANSFERASE"/>
    <property type="match status" value="1"/>
</dbReference>
<dbReference type="OrthoDB" id="9785995at2"/>
<evidence type="ECO:0000256" key="6">
    <source>
        <dbReference type="HAMAP-Rule" id="MF_00735"/>
    </source>
</evidence>
<dbReference type="CDD" id="cd02440">
    <property type="entry name" value="AdoMet_MTases"/>
    <property type="match status" value="1"/>
</dbReference>
<keyword evidence="5 6" id="KW-0949">S-adenosyl-L-methionine</keyword>
<keyword evidence="4 6" id="KW-0808">Transferase</keyword>
<dbReference type="GO" id="GO:0005840">
    <property type="term" value="C:ribosome"/>
    <property type="evidence" value="ECO:0007669"/>
    <property type="project" value="UniProtKB-KW"/>
</dbReference>